<dbReference type="GO" id="GO:0009303">
    <property type="term" value="P:rRNA transcription"/>
    <property type="evidence" value="ECO:0007669"/>
    <property type="project" value="TreeGrafter"/>
</dbReference>
<dbReference type="PANTHER" id="PTHR38447:SF1">
    <property type="entry name" value="RNA POLYMERASE-BINDING TRANSCRIPTION FACTOR CARD"/>
    <property type="match status" value="1"/>
</dbReference>
<evidence type="ECO:0000313" key="3">
    <source>
        <dbReference type="Proteomes" id="UP000620366"/>
    </source>
</evidence>
<dbReference type="Gene3D" id="2.40.10.170">
    <property type="match status" value="1"/>
</dbReference>
<evidence type="ECO:0000259" key="1">
    <source>
        <dbReference type="SMART" id="SM01058"/>
    </source>
</evidence>
<protein>
    <submittedName>
        <fullName evidence="2">CarD family transcriptional regulator</fullName>
    </submittedName>
</protein>
<dbReference type="InterPro" id="IPR048792">
    <property type="entry name" value="CarD_C"/>
</dbReference>
<proteinExistence type="predicted"/>
<dbReference type="Proteomes" id="UP000620366">
    <property type="component" value="Unassembled WGS sequence"/>
</dbReference>
<comment type="caution">
    <text evidence="2">The sequence shown here is derived from an EMBL/GenBank/DDBJ whole genome shotgun (WGS) entry which is preliminary data.</text>
</comment>
<dbReference type="Gene3D" id="1.20.58.1290">
    <property type="entry name" value="CarD-like, C-terminal domain"/>
    <property type="match status" value="1"/>
</dbReference>
<dbReference type="SUPFAM" id="SSF141259">
    <property type="entry name" value="CarD-like"/>
    <property type="match status" value="1"/>
</dbReference>
<dbReference type="PANTHER" id="PTHR38447">
    <property type="entry name" value="TRANSCRIPTION FACTOR YDEB-RELATED"/>
    <property type="match status" value="1"/>
</dbReference>
<dbReference type="InterPro" id="IPR003711">
    <property type="entry name" value="CarD-like/TRCF_RID"/>
</dbReference>
<dbReference type="Pfam" id="PF21095">
    <property type="entry name" value="CarD_C"/>
    <property type="match status" value="1"/>
</dbReference>
<accession>A0A926DDR7</accession>
<evidence type="ECO:0000313" key="2">
    <source>
        <dbReference type="EMBL" id="MBC8535155.1"/>
    </source>
</evidence>
<dbReference type="AlphaFoldDB" id="A0A926DDR7"/>
<dbReference type="InterPro" id="IPR052531">
    <property type="entry name" value="CarD-like_regulator"/>
</dbReference>
<feature type="domain" description="CarD-like/TRCF RNAP-interacting" evidence="1">
    <location>
        <begin position="1"/>
        <end position="111"/>
    </location>
</feature>
<dbReference type="EMBL" id="JACRSP010000001">
    <property type="protein sequence ID" value="MBC8535155.1"/>
    <property type="molecule type" value="Genomic_DNA"/>
</dbReference>
<dbReference type="Pfam" id="PF02559">
    <property type="entry name" value="CarD_TRCF_RID"/>
    <property type="match status" value="1"/>
</dbReference>
<dbReference type="RefSeq" id="WP_249298793.1">
    <property type="nucleotide sequence ID" value="NZ_JACRSP010000001.1"/>
</dbReference>
<dbReference type="InterPro" id="IPR042215">
    <property type="entry name" value="CarD-like_C"/>
</dbReference>
<keyword evidence="3" id="KW-1185">Reference proteome</keyword>
<dbReference type="InterPro" id="IPR036101">
    <property type="entry name" value="CarD-like/TRCF_RID_sf"/>
</dbReference>
<dbReference type="SMART" id="SM01058">
    <property type="entry name" value="CarD_TRCF"/>
    <property type="match status" value="1"/>
</dbReference>
<organism evidence="2 3">
    <name type="scientific">Feifania hominis</name>
    <dbReference type="NCBI Taxonomy" id="2763660"/>
    <lineage>
        <taxon>Bacteria</taxon>
        <taxon>Bacillati</taxon>
        <taxon>Bacillota</taxon>
        <taxon>Clostridia</taxon>
        <taxon>Eubacteriales</taxon>
        <taxon>Feifaniaceae</taxon>
        <taxon>Feifania</taxon>
    </lineage>
</organism>
<reference evidence="2" key="1">
    <citation type="submission" date="2020-08" db="EMBL/GenBank/DDBJ databases">
        <title>Genome public.</title>
        <authorList>
            <person name="Liu C."/>
            <person name="Sun Q."/>
        </authorList>
    </citation>
    <scope>NUCLEOTIDE SEQUENCE</scope>
    <source>
        <strain evidence="2">BX7</strain>
    </source>
</reference>
<name>A0A926DDR7_9FIRM</name>
<sequence>MFQVGDKVLYPMHGAGVIENIEEKEILGTTQAYYILRLPLGDMRVMIPVKPNENVGLRYVVKKDRADYVMRNLSEFTTPECSNWNKRYRENMLRLKKGGIEDVAAVVKTLMERDRDRGLSNGERKMLLSAKNILISEVVLASDREKDVVEHELDAALFGES</sequence>
<gene>
    <name evidence="2" type="ORF">H8695_00390</name>
</gene>